<dbReference type="Proteomes" id="UP001189429">
    <property type="component" value="Unassembled WGS sequence"/>
</dbReference>
<keyword evidence="2" id="KW-1185">Reference proteome</keyword>
<reference evidence="1" key="1">
    <citation type="submission" date="2023-10" db="EMBL/GenBank/DDBJ databases">
        <authorList>
            <person name="Chen Y."/>
            <person name="Shah S."/>
            <person name="Dougan E. K."/>
            <person name="Thang M."/>
            <person name="Chan C."/>
        </authorList>
    </citation>
    <scope>NUCLEOTIDE SEQUENCE [LARGE SCALE GENOMIC DNA]</scope>
</reference>
<sequence>MGDLNQDLRARIGATKLLLQQVPASARVAASEVHASAFRSSASSATAALSSTEASDLLALAAQVGFAASDLAVVVESLDAAVKKNEMMKRHPTPDFKAVFGYFTEAEWGDMSSQRGRPLEVGEVLFNRVAALGARAPSGDVKRMLSAFLILQTADVKAQVSQAKKIQTFDALKSAWTARVRRAQGPVEIVEASPPPPAQRKGRYPAIFARPYADGALPLQNMAINFSQGLQR</sequence>
<dbReference type="EMBL" id="CAUYUJ010002392">
    <property type="protein sequence ID" value="CAK0800568.1"/>
    <property type="molecule type" value="Genomic_DNA"/>
</dbReference>
<evidence type="ECO:0000313" key="2">
    <source>
        <dbReference type="Proteomes" id="UP001189429"/>
    </source>
</evidence>
<comment type="caution">
    <text evidence="1">The sequence shown here is derived from an EMBL/GenBank/DDBJ whole genome shotgun (WGS) entry which is preliminary data.</text>
</comment>
<organism evidence="1 2">
    <name type="scientific">Prorocentrum cordatum</name>
    <dbReference type="NCBI Taxonomy" id="2364126"/>
    <lineage>
        <taxon>Eukaryota</taxon>
        <taxon>Sar</taxon>
        <taxon>Alveolata</taxon>
        <taxon>Dinophyceae</taxon>
        <taxon>Prorocentrales</taxon>
        <taxon>Prorocentraceae</taxon>
        <taxon>Prorocentrum</taxon>
    </lineage>
</organism>
<protein>
    <submittedName>
        <fullName evidence="1">Uncharacterized protein</fullName>
    </submittedName>
</protein>
<accession>A0ABN9QAX0</accession>
<gene>
    <name evidence="1" type="ORF">PCOR1329_LOCUS8686</name>
</gene>
<proteinExistence type="predicted"/>
<evidence type="ECO:0000313" key="1">
    <source>
        <dbReference type="EMBL" id="CAK0800568.1"/>
    </source>
</evidence>
<name>A0ABN9QAX0_9DINO</name>